<sequence length="225" mass="25204">MPRRSSLEELRCALRIAEPNTKSLSRYLEETAEHVAVLLGVEREALEQLVGKPDREVGPKLETLLHRRAEAQEARRAEQAAQIAGSAAEHLARTAVWHEGRAHLDPTILFGAILADVGHRFIAFHGGRAFEVRMLRHTLWGAGEALSRHDDLVVWVDAEGLHFRWRNGRGGLNFLSQHVPARDIGFGLHVYLTPPVQRPSVNRAQRPPRRPVSLGDEVVNMTLFA</sequence>
<accession>A0A4U1IHS7</accession>
<evidence type="ECO:0000313" key="1">
    <source>
        <dbReference type="EMBL" id="TKC93369.1"/>
    </source>
</evidence>
<reference evidence="1 2" key="1">
    <citation type="submission" date="2019-04" db="EMBL/GenBank/DDBJ databases">
        <authorList>
            <person name="Li Y."/>
            <person name="Wang J."/>
        </authorList>
    </citation>
    <scope>NUCLEOTIDE SEQUENCE [LARGE SCALE GENOMIC DNA]</scope>
    <source>
        <strain evidence="1 2">DSM 14668</strain>
    </source>
</reference>
<comment type="caution">
    <text evidence="1">The sequence shown here is derived from an EMBL/GenBank/DDBJ whole genome shotgun (WGS) entry which is preliminary data.</text>
</comment>
<dbReference type="RefSeq" id="WP_136936221.1">
    <property type="nucleotide sequence ID" value="NZ_SSMQ01000122.1"/>
</dbReference>
<dbReference type="Proteomes" id="UP000309215">
    <property type="component" value="Unassembled WGS sequence"/>
</dbReference>
<dbReference type="AlphaFoldDB" id="A0A4U1IHS7"/>
<keyword evidence="2" id="KW-1185">Reference proteome</keyword>
<protein>
    <submittedName>
        <fullName evidence="1">Uncharacterized protein</fullName>
    </submittedName>
</protein>
<name>A0A4U1IHS7_9BACT</name>
<gene>
    <name evidence="1" type="ORF">E8A74_49585</name>
</gene>
<organism evidence="1 2">
    <name type="scientific">Polyangium fumosum</name>
    <dbReference type="NCBI Taxonomy" id="889272"/>
    <lineage>
        <taxon>Bacteria</taxon>
        <taxon>Pseudomonadati</taxon>
        <taxon>Myxococcota</taxon>
        <taxon>Polyangia</taxon>
        <taxon>Polyangiales</taxon>
        <taxon>Polyangiaceae</taxon>
        <taxon>Polyangium</taxon>
    </lineage>
</organism>
<proteinExistence type="predicted"/>
<dbReference type="EMBL" id="SSMQ01000122">
    <property type="protein sequence ID" value="TKC93369.1"/>
    <property type="molecule type" value="Genomic_DNA"/>
</dbReference>
<dbReference type="OrthoDB" id="5504904at2"/>
<evidence type="ECO:0000313" key="2">
    <source>
        <dbReference type="Proteomes" id="UP000309215"/>
    </source>
</evidence>